<dbReference type="InterPro" id="IPR003699">
    <property type="entry name" value="QueA"/>
</dbReference>
<keyword evidence="4 13" id="KW-0963">Cytoplasm</keyword>
<dbReference type="InterPro" id="IPR042118">
    <property type="entry name" value="QueA_dom1"/>
</dbReference>
<evidence type="ECO:0000256" key="1">
    <source>
        <dbReference type="ARBA" id="ARBA00004496"/>
    </source>
</evidence>
<dbReference type="Gene3D" id="2.40.10.240">
    <property type="entry name" value="QueA-like"/>
    <property type="match status" value="1"/>
</dbReference>
<dbReference type="GO" id="GO:0005737">
    <property type="term" value="C:cytoplasm"/>
    <property type="evidence" value="ECO:0007669"/>
    <property type="project" value="UniProtKB-SubCell"/>
</dbReference>
<evidence type="ECO:0000256" key="9">
    <source>
        <dbReference type="ARBA" id="ARBA00061210"/>
    </source>
</evidence>
<keyword evidence="14" id="KW-0413">Isomerase</keyword>
<protein>
    <recommendedName>
        <fullName evidence="11 13">S-adenosylmethionine:tRNA ribosyltransferase-isomerase</fullName>
        <ecNumber evidence="10 13">2.4.99.17</ecNumber>
    </recommendedName>
    <alternativeName>
        <fullName evidence="12 13">Queuosine biosynthesis protein QueA</fullName>
    </alternativeName>
</protein>
<evidence type="ECO:0000256" key="11">
    <source>
        <dbReference type="ARBA" id="ARBA00069325"/>
    </source>
</evidence>
<dbReference type="GO" id="GO:0008616">
    <property type="term" value="P:tRNA queuosine(34) biosynthetic process"/>
    <property type="evidence" value="ECO:0007669"/>
    <property type="project" value="UniProtKB-UniRule"/>
</dbReference>
<dbReference type="SUPFAM" id="SSF111337">
    <property type="entry name" value="QueA-like"/>
    <property type="match status" value="1"/>
</dbReference>
<keyword evidence="14" id="KW-0328">Glycosyltransferase</keyword>
<dbReference type="AlphaFoldDB" id="A0A7W1XPH9"/>
<evidence type="ECO:0000256" key="8">
    <source>
        <dbReference type="ARBA" id="ARBA00052751"/>
    </source>
</evidence>
<dbReference type="FunFam" id="3.40.1780.10:FF:000001">
    <property type="entry name" value="S-adenosylmethionine:tRNA ribosyltransferase-isomerase"/>
    <property type="match status" value="1"/>
</dbReference>
<dbReference type="EC" id="2.4.99.17" evidence="10 13"/>
<dbReference type="NCBIfam" id="NF001140">
    <property type="entry name" value="PRK00147.1"/>
    <property type="match status" value="1"/>
</dbReference>
<evidence type="ECO:0000256" key="5">
    <source>
        <dbReference type="ARBA" id="ARBA00022679"/>
    </source>
</evidence>
<dbReference type="EMBL" id="JACEOL010000002">
    <property type="protein sequence ID" value="MBA4600839.1"/>
    <property type="molecule type" value="Genomic_DNA"/>
</dbReference>
<dbReference type="PANTHER" id="PTHR30307:SF0">
    <property type="entry name" value="S-ADENOSYLMETHIONINE:TRNA RIBOSYLTRANSFERASE-ISOMERASE"/>
    <property type="match status" value="1"/>
</dbReference>
<evidence type="ECO:0000313" key="14">
    <source>
        <dbReference type="EMBL" id="MBA4600839.1"/>
    </source>
</evidence>
<dbReference type="FunFam" id="2.40.10.240:FF:000002">
    <property type="entry name" value="S-adenosylmethionine:tRNA ribosyltransferase-isomerase"/>
    <property type="match status" value="1"/>
</dbReference>
<evidence type="ECO:0000256" key="12">
    <source>
        <dbReference type="ARBA" id="ARBA00076160"/>
    </source>
</evidence>
<dbReference type="GO" id="GO:0051075">
    <property type="term" value="F:S-adenosylmethionine:tRNA ribosyltransferase-isomerase activity"/>
    <property type="evidence" value="ECO:0007669"/>
    <property type="project" value="UniProtKB-EC"/>
</dbReference>
<comment type="catalytic activity">
    <reaction evidence="8 13">
        <text>7-aminomethyl-7-carbaguanosine(34) in tRNA + S-adenosyl-L-methionine = epoxyqueuosine(34) in tRNA + adenine + L-methionine + 2 H(+)</text>
        <dbReference type="Rhea" id="RHEA:32155"/>
        <dbReference type="Rhea" id="RHEA-COMP:10342"/>
        <dbReference type="Rhea" id="RHEA-COMP:18582"/>
        <dbReference type="ChEBI" id="CHEBI:15378"/>
        <dbReference type="ChEBI" id="CHEBI:16708"/>
        <dbReference type="ChEBI" id="CHEBI:57844"/>
        <dbReference type="ChEBI" id="CHEBI:59789"/>
        <dbReference type="ChEBI" id="CHEBI:82833"/>
        <dbReference type="ChEBI" id="CHEBI:194443"/>
        <dbReference type="EC" id="2.4.99.17"/>
    </reaction>
</comment>
<gene>
    <name evidence="13 14" type="primary">queA</name>
    <name evidence="14" type="ORF">H2C83_00570</name>
</gene>
<comment type="subcellular location">
    <subcellularLocation>
        <location evidence="1 13">Cytoplasm</location>
    </subcellularLocation>
</comment>
<reference evidence="14 15" key="1">
    <citation type="submission" date="2020-07" db="EMBL/GenBank/DDBJ databases">
        <title>Thermoactinomyces phylogeny.</title>
        <authorList>
            <person name="Dunlap C."/>
        </authorList>
    </citation>
    <scope>NUCLEOTIDE SEQUENCE [LARGE SCALE GENOMIC DNA]</scope>
    <source>
        <strain evidence="14 15">AMNI-1</strain>
    </source>
</reference>
<dbReference type="RefSeq" id="WP_181736728.1">
    <property type="nucleotide sequence ID" value="NZ_JACEOL010000002.1"/>
</dbReference>
<evidence type="ECO:0000256" key="6">
    <source>
        <dbReference type="ARBA" id="ARBA00022691"/>
    </source>
</evidence>
<evidence type="ECO:0000256" key="13">
    <source>
        <dbReference type="HAMAP-Rule" id="MF_00113"/>
    </source>
</evidence>
<dbReference type="UniPathway" id="UPA00392"/>
<comment type="similarity">
    <text evidence="9 13">Belongs to the QueA family.</text>
</comment>
<dbReference type="Proteomes" id="UP000538292">
    <property type="component" value="Unassembled WGS sequence"/>
</dbReference>
<evidence type="ECO:0000313" key="15">
    <source>
        <dbReference type="Proteomes" id="UP000538292"/>
    </source>
</evidence>
<organism evidence="14 15">
    <name type="scientific">Thermoactinomyces mirandus</name>
    <dbReference type="NCBI Taxonomy" id="2756294"/>
    <lineage>
        <taxon>Bacteria</taxon>
        <taxon>Bacillati</taxon>
        <taxon>Bacillota</taxon>
        <taxon>Bacilli</taxon>
        <taxon>Bacillales</taxon>
        <taxon>Thermoactinomycetaceae</taxon>
        <taxon>Thermoactinomyces</taxon>
    </lineage>
</organism>
<dbReference type="HAMAP" id="MF_00113">
    <property type="entry name" value="QueA"/>
    <property type="match status" value="1"/>
</dbReference>
<evidence type="ECO:0000256" key="3">
    <source>
        <dbReference type="ARBA" id="ARBA00011245"/>
    </source>
</evidence>
<evidence type="ECO:0000256" key="4">
    <source>
        <dbReference type="ARBA" id="ARBA00022490"/>
    </source>
</evidence>
<dbReference type="InterPro" id="IPR042119">
    <property type="entry name" value="QueA_dom2"/>
</dbReference>
<proteinExistence type="inferred from homology"/>
<dbReference type="InterPro" id="IPR036100">
    <property type="entry name" value="QueA_sf"/>
</dbReference>
<keyword evidence="6 13" id="KW-0949">S-adenosyl-L-methionine</keyword>
<comment type="caution">
    <text evidence="14">The sequence shown here is derived from an EMBL/GenBank/DDBJ whole genome shotgun (WGS) entry which is preliminary data.</text>
</comment>
<keyword evidence="15" id="KW-1185">Reference proteome</keyword>
<dbReference type="NCBIfam" id="TIGR00113">
    <property type="entry name" value="queA"/>
    <property type="match status" value="1"/>
</dbReference>
<dbReference type="PANTHER" id="PTHR30307">
    <property type="entry name" value="S-ADENOSYLMETHIONINE:TRNA RIBOSYLTRANSFERASE-ISOMERASE"/>
    <property type="match status" value="1"/>
</dbReference>
<accession>A0A7W1XPH9</accession>
<comment type="function">
    <text evidence="13">Transfers and isomerizes the ribose moiety from AdoMet to the 7-aminomethyl group of 7-deazaguanine (preQ1-tRNA) to give epoxyqueuosine (oQ-tRNA).</text>
</comment>
<keyword evidence="5 13" id="KW-0808">Transferase</keyword>
<sequence length="344" mass="38694">MDVSLYDYHLPKELIAQTPIKDRDRSRLLVVDRRTSRLKHGHFPDLLEYLNAGDVLVLNDSRVRPARLIGEKEGTGARIELLLLNPLGGDHWETLVRPAKRIKPGTVVLFGGGRIKAIAEEKTEAAGGRIFQLQYEGNDIEKLFEELGQMPLPPYIHEQLDDPERYQTVFSRVIGSAAAPTAGLHFTPELLEKITEKGVKVAFITLHVGIGTFRPVTVERVEDHKMHAEYYELDEGTAREIIAAKSRGNKVFAVGTTCIRTLETVAQKFAGEIRADSGWTDIFIYPGFTFRVADALLTNFHLPQSTLLMLVSAFASRKLILSAYEEAVRQRYRFFSFGDAMLIL</sequence>
<dbReference type="Pfam" id="PF02547">
    <property type="entry name" value="Queuosine_synth"/>
    <property type="match status" value="1"/>
</dbReference>
<keyword evidence="7 13" id="KW-0671">Queuosine biosynthesis</keyword>
<evidence type="ECO:0000256" key="2">
    <source>
        <dbReference type="ARBA" id="ARBA00004691"/>
    </source>
</evidence>
<dbReference type="Gene3D" id="3.40.1780.10">
    <property type="entry name" value="QueA-like"/>
    <property type="match status" value="1"/>
</dbReference>
<comment type="pathway">
    <text evidence="2 13">tRNA modification; tRNA-queuosine biosynthesis.</text>
</comment>
<name>A0A7W1XPH9_9BACL</name>
<evidence type="ECO:0000256" key="7">
    <source>
        <dbReference type="ARBA" id="ARBA00022785"/>
    </source>
</evidence>
<comment type="subunit">
    <text evidence="3 13">Monomer.</text>
</comment>
<evidence type="ECO:0000256" key="10">
    <source>
        <dbReference type="ARBA" id="ARBA00066503"/>
    </source>
</evidence>